<gene>
    <name evidence="1" type="ORF">RaK2_00226</name>
</gene>
<dbReference type="GeneID" id="14013126"/>
<protein>
    <submittedName>
        <fullName evidence="1">Uncharacterized protein</fullName>
    </submittedName>
</protein>
<name>H6X433_9CAUD</name>
<sequence length="135" mass="16244">MKKFLSKEHEENILNALSVFPESVISNNKNSTYYYGKGNWFYFSDSSYMCVLNLCTEEYSYCLRIDPGHKLILLCEKNDEFYESDIDDTDSYISDFYLEEENYFMDSTVNEITIPFSIMKRSYEFLKYNREKFHD</sequence>
<keyword evidence="2" id="KW-1185">Reference proteome</keyword>
<organism evidence="1 2">
    <name type="scientific">Klebsiella phage vB_KleM_RaK2</name>
    <dbReference type="NCBI Taxonomy" id="1147094"/>
    <lineage>
        <taxon>Viruses</taxon>
        <taxon>Duplodnaviria</taxon>
        <taxon>Heunggongvirae</taxon>
        <taxon>Uroviricota</taxon>
        <taxon>Caudoviricetes</taxon>
        <taxon>Alcyoneusvirus</taxon>
        <taxon>Alcyoneusvirus RaK2</taxon>
    </lineage>
</organism>
<dbReference type="Proteomes" id="UP000007524">
    <property type="component" value="Segment"/>
</dbReference>
<proteinExistence type="predicted"/>
<dbReference type="RefSeq" id="YP_007007381.1">
    <property type="nucleotide sequence ID" value="NC_019526.1"/>
</dbReference>
<accession>H6X433</accession>
<evidence type="ECO:0000313" key="1">
    <source>
        <dbReference type="EMBL" id="AFA44499.1"/>
    </source>
</evidence>
<dbReference type="EMBL" id="JQ513383">
    <property type="protein sequence ID" value="AFA44499.1"/>
    <property type="molecule type" value="Genomic_DNA"/>
</dbReference>
<reference evidence="1 2" key="1">
    <citation type="journal article" date="2012" name="J. Virol.">
        <title>Genome of Klebsiella sp.-Infecting Bacteriophage vB_KleM_RaK2.</title>
        <authorList>
            <person name="Simoliunas E."/>
            <person name="Kaliniene L."/>
            <person name="Truncaite L."/>
            <person name="Klausa V."/>
            <person name="Zajanckauskaite A."/>
            <person name="Meskys R."/>
        </authorList>
    </citation>
    <scope>NUCLEOTIDE SEQUENCE [LARGE SCALE GENOMIC DNA]</scope>
</reference>
<evidence type="ECO:0000313" key="2">
    <source>
        <dbReference type="Proteomes" id="UP000007524"/>
    </source>
</evidence>
<dbReference type="KEGG" id="vg:14013126"/>